<proteinExistence type="predicted"/>
<organism evidence="3 4">
    <name type="scientific">Brachybacterium endophyticum</name>
    <dbReference type="NCBI Taxonomy" id="2182385"/>
    <lineage>
        <taxon>Bacteria</taxon>
        <taxon>Bacillati</taxon>
        <taxon>Actinomycetota</taxon>
        <taxon>Actinomycetes</taxon>
        <taxon>Micrococcales</taxon>
        <taxon>Dermabacteraceae</taxon>
        <taxon>Brachybacterium</taxon>
    </lineage>
</organism>
<gene>
    <name evidence="3" type="ORF">DEO23_13205</name>
</gene>
<keyword evidence="2" id="KW-0472">Membrane</keyword>
<name>A0A2U2RI36_9MICO</name>
<feature type="transmembrane region" description="Helical" evidence="2">
    <location>
        <begin position="44"/>
        <end position="71"/>
    </location>
</feature>
<dbReference type="RefSeq" id="WP_109276481.1">
    <property type="nucleotide sequence ID" value="NZ_QFKX01000005.1"/>
</dbReference>
<reference evidence="3 4" key="1">
    <citation type="submission" date="2018-05" db="EMBL/GenBank/DDBJ databases">
        <title>Brachybacterium sp. M1HQ-2T, whole genome shotgun sequence.</title>
        <authorList>
            <person name="Tuo L."/>
        </authorList>
    </citation>
    <scope>NUCLEOTIDE SEQUENCE [LARGE SCALE GENOMIC DNA]</scope>
    <source>
        <strain evidence="3 4">M1HQ-2</strain>
    </source>
</reference>
<feature type="region of interest" description="Disordered" evidence="1">
    <location>
        <begin position="1"/>
        <end position="39"/>
    </location>
</feature>
<evidence type="ECO:0000256" key="2">
    <source>
        <dbReference type="SAM" id="Phobius"/>
    </source>
</evidence>
<keyword evidence="4" id="KW-1185">Reference proteome</keyword>
<keyword evidence="2" id="KW-0812">Transmembrane</keyword>
<comment type="caution">
    <text evidence="3">The sequence shown here is derived from an EMBL/GenBank/DDBJ whole genome shotgun (WGS) entry which is preliminary data.</text>
</comment>
<feature type="transmembrane region" description="Helical" evidence="2">
    <location>
        <begin position="83"/>
        <end position="108"/>
    </location>
</feature>
<dbReference type="Proteomes" id="UP000245590">
    <property type="component" value="Unassembled WGS sequence"/>
</dbReference>
<dbReference type="AlphaFoldDB" id="A0A2U2RI36"/>
<evidence type="ECO:0000313" key="3">
    <source>
        <dbReference type="EMBL" id="PWH05518.1"/>
    </source>
</evidence>
<sequence length="194" mass="20272">MSDQQHQHLPTGPAPAPTPAAQRGQGSAQGTSSPVQRPGAPGTVTAAVVISWIALALSVIGVVLMAVRGALTGVSPTGQQLGASFVSVIIALVHLMVLAIVAVLVARLPRSVGTGTRTWLTFLVLGQIFYNAGNGLAPTILLWIAVLVLLYLPASSRWVRGTREADEAERARRREAWHARQGAAPADGSEGRPR</sequence>
<dbReference type="EMBL" id="QFKX01000005">
    <property type="protein sequence ID" value="PWH05518.1"/>
    <property type="molecule type" value="Genomic_DNA"/>
</dbReference>
<evidence type="ECO:0000313" key="4">
    <source>
        <dbReference type="Proteomes" id="UP000245590"/>
    </source>
</evidence>
<protein>
    <submittedName>
        <fullName evidence="3">Uncharacterized protein</fullName>
    </submittedName>
</protein>
<keyword evidence="2" id="KW-1133">Transmembrane helix</keyword>
<feature type="compositionally biased region" description="Polar residues" evidence="1">
    <location>
        <begin position="24"/>
        <end position="35"/>
    </location>
</feature>
<evidence type="ECO:0000256" key="1">
    <source>
        <dbReference type="SAM" id="MobiDB-lite"/>
    </source>
</evidence>
<accession>A0A2U2RI36</accession>
<feature type="transmembrane region" description="Helical" evidence="2">
    <location>
        <begin position="128"/>
        <end position="152"/>
    </location>
</feature>
<feature type="region of interest" description="Disordered" evidence="1">
    <location>
        <begin position="170"/>
        <end position="194"/>
    </location>
</feature>